<dbReference type="AlphaFoldDB" id="A0A1I4T7V9"/>
<dbReference type="RefSeq" id="WP_092906059.1">
    <property type="nucleotide sequence ID" value="NZ_FOUZ01000002.1"/>
</dbReference>
<evidence type="ECO:0000313" key="1">
    <source>
        <dbReference type="EMBL" id="SFM72812.1"/>
    </source>
</evidence>
<keyword evidence="2" id="KW-1185">Reference proteome</keyword>
<dbReference type="Proteomes" id="UP000199149">
    <property type="component" value="Unassembled WGS sequence"/>
</dbReference>
<dbReference type="STRING" id="684065.SAMN05421738_10294"/>
<protein>
    <submittedName>
        <fullName evidence="1">Transport and Golgi organisation 2</fullName>
    </submittedName>
</protein>
<dbReference type="PANTHER" id="PTHR17985:SF8">
    <property type="entry name" value="TRANSPORT AND GOLGI ORGANIZATION PROTEIN 2 HOMOLOG"/>
    <property type="match status" value="1"/>
</dbReference>
<proteinExistence type="predicted"/>
<sequence>MCIVSFYRKNDEFVLTHNRDEEINRDSSKEIIEQKRFDKTYFSPVDERAKGTWIFYSEDFIACILNGGEEKPTHFKASYRESRGIILLDLLKYDSVKEYIETENLTDIAPFTIFVFERKNKNAYLLYWNENELKVDDVSNKEVVTWCSSTLYSPLRRAEIDAIFKLNNDLETTQIFELHNQLKMNKGDIHDFLATTSISQIIANHSEIDMKYCQLF</sequence>
<dbReference type="OrthoDB" id="4380123at2"/>
<dbReference type="EMBL" id="FOUZ01000002">
    <property type="protein sequence ID" value="SFM72812.1"/>
    <property type="molecule type" value="Genomic_DNA"/>
</dbReference>
<dbReference type="PANTHER" id="PTHR17985">
    <property type="entry name" value="SER/THR-RICH PROTEIN T10 IN DGCR REGION"/>
    <property type="match status" value="1"/>
</dbReference>
<accession>A0A1I4T7V9</accession>
<organism evidence="1 2">
    <name type="scientific">Algoriella xinjiangensis</name>
    <dbReference type="NCBI Taxonomy" id="684065"/>
    <lineage>
        <taxon>Bacteria</taxon>
        <taxon>Pseudomonadati</taxon>
        <taxon>Bacteroidota</taxon>
        <taxon>Flavobacteriia</taxon>
        <taxon>Flavobacteriales</taxon>
        <taxon>Weeksellaceae</taxon>
        <taxon>Algoriella</taxon>
    </lineage>
</organism>
<evidence type="ECO:0000313" key="2">
    <source>
        <dbReference type="Proteomes" id="UP000199149"/>
    </source>
</evidence>
<gene>
    <name evidence="1" type="ORF">SAMN05421738_10294</name>
</gene>
<dbReference type="InterPro" id="IPR008551">
    <property type="entry name" value="TANGO2"/>
</dbReference>
<name>A0A1I4T7V9_9FLAO</name>
<dbReference type="Pfam" id="PF05742">
    <property type="entry name" value="TANGO2"/>
    <property type="match status" value="1"/>
</dbReference>
<reference evidence="2" key="1">
    <citation type="submission" date="2016-10" db="EMBL/GenBank/DDBJ databases">
        <authorList>
            <person name="Varghese N."/>
            <person name="Submissions S."/>
        </authorList>
    </citation>
    <scope>NUCLEOTIDE SEQUENCE [LARGE SCALE GENOMIC DNA]</scope>
    <source>
        <strain evidence="2">XJ109</strain>
    </source>
</reference>